<evidence type="ECO:0000313" key="3">
    <source>
        <dbReference type="EMBL" id="GAA3034812.1"/>
    </source>
</evidence>
<gene>
    <name evidence="3" type="ORF">GCM10017559_72990</name>
</gene>
<dbReference type="Gene3D" id="3.30.750.24">
    <property type="entry name" value="STAS domain"/>
    <property type="match status" value="1"/>
</dbReference>
<keyword evidence="4" id="KW-1185">Reference proteome</keyword>
<evidence type="ECO:0000259" key="2">
    <source>
        <dbReference type="PROSITE" id="PS50801"/>
    </source>
</evidence>
<feature type="region of interest" description="Disordered" evidence="1">
    <location>
        <begin position="134"/>
        <end position="181"/>
    </location>
</feature>
<sequence>MDMSVYVIHQYGDTALVAVLGEMDAFNYRLLESELESLMLEGARHILVDAGELLFCDVSGARALERVHQSLRSTGGELFIVPSPSIVRLLTVLWGAQEPGQPGLVTAFSLGDLSGVLSLSPRHVPTVRRVGTGRRARRGPGVQVPAVLPETPDTRAGSAVPPAAAPPEGHGPESPAPAGPVSPVVPVVPVAGDDVAPARSAPALSGEVARTGRVSGTTRSAYADHVPHPALERSARLRREAAARLETLHHRTRTTCARLAEMHDRLHTLQARLDTHVAVRAAVRLACDDLTPLG</sequence>
<dbReference type="EMBL" id="BAAAWD010000022">
    <property type="protein sequence ID" value="GAA3034812.1"/>
    <property type="molecule type" value="Genomic_DNA"/>
</dbReference>
<protein>
    <recommendedName>
        <fullName evidence="2">STAS domain-containing protein</fullName>
    </recommendedName>
</protein>
<dbReference type="CDD" id="cd07043">
    <property type="entry name" value="STAS_anti-anti-sigma_factors"/>
    <property type="match status" value="1"/>
</dbReference>
<dbReference type="InterPro" id="IPR036513">
    <property type="entry name" value="STAS_dom_sf"/>
</dbReference>
<dbReference type="InterPro" id="IPR002645">
    <property type="entry name" value="STAS_dom"/>
</dbReference>
<name>A0ABP6LCD1_9ACTN</name>
<feature type="domain" description="STAS" evidence="2">
    <location>
        <begin position="4"/>
        <end position="81"/>
    </location>
</feature>
<dbReference type="PROSITE" id="PS50801">
    <property type="entry name" value="STAS"/>
    <property type="match status" value="1"/>
</dbReference>
<reference evidence="4" key="1">
    <citation type="journal article" date="2019" name="Int. J. Syst. Evol. Microbiol.">
        <title>The Global Catalogue of Microorganisms (GCM) 10K type strain sequencing project: providing services to taxonomists for standard genome sequencing and annotation.</title>
        <authorList>
            <consortium name="The Broad Institute Genomics Platform"/>
            <consortium name="The Broad Institute Genome Sequencing Center for Infectious Disease"/>
            <person name="Wu L."/>
            <person name="Ma J."/>
        </authorList>
    </citation>
    <scope>NUCLEOTIDE SEQUENCE [LARGE SCALE GENOMIC DNA]</scope>
    <source>
        <strain evidence="4">JCM 3106</strain>
    </source>
</reference>
<comment type="caution">
    <text evidence="3">The sequence shown here is derived from an EMBL/GenBank/DDBJ whole genome shotgun (WGS) entry which is preliminary data.</text>
</comment>
<dbReference type="SUPFAM" id="SSF52091">
    <property type="entry name" value="SpoIIaa-like"/>
    <property type="match status" value="1"/>
</dbReference>
<evidence type="ECO:0000313" key="4">
    <source>
        <dbReference type="Proteomes" id="UP001499930"/>
    </source>
</evidence>
<evidence type="ECO:0000256" key="1">
    <source>
        <dbReference type="SAM" id="MobiDB-lite"/>
    </source>
</evidence>
<proteinExistence type="predicted"/>
<dbReference type="Proteomes" id="UP001499930">
    <property type="component" value="Unassembled WGS sequence"/>
</dbReference>
<feature type="compositionally biased region" description="Low complexity" evidence="1">
    <location>
        <begin position="156"/>
        <end position="168"/>
    </location>
</feature>
<accession>A0ABP6LCD1</accession>
<dbReference type="Pfam" id="PF01740">
    <property type="entry name" value="STAS"/>
    <property type="match status" value="1"/>
</dbReference>
<organism evidence="3 4">
    <name type="scientific">Streptosporangium longisporum</name>
    <dbReference type="NCBI Taxonomy" id="46187"/>
    <lineage>
        <taxon>Bacteria</taxon>
        <taxon>Bacillati</taxon>
        <taxon>Actinomycetota</taxon>
        <taxon>Actinomycetes</taxon>
        <taxon>Streptosporangiales</taxon>
        <taxon>Streptosporangiaceae</taxon>
        <taxon>Streptosporangium</taxon>
    </lineage>
</organism>